<dbReference type="EMBL" id="UHFA01000002">
    <property type="protein sequence ID" value="SUN36044.1"/>
    <property type="molecule type" value="Genomic_DNA"/>
</dbReference>
<dbReference type="Proteomes" id="UP000254082">
    <property type="component" value="Unassembled WGS sequence"/>
</dbReference>
<accession>A0A380JEF2</accession>
<dbReference type="Pfam" id="PF00535">
    <property type="entry name" value="Glycos_transf_2"/>
    <property type="match status" value="1"/>
</dbReference>
<sequence>MKVNILMSTYNGERFLAQQLDSILEQTYKDWTLLIRDDGSSDRTPEIIADYAQKDTRIVFINPDQRDNLGVIKNFYTLLKYQEADFYFFCDQDDVWLPEKLELCIQEGRKYPADKPLLVYTDLKVVNQDLEVQHPSMIRTQSGHANTTLLQELTENTVTGGVAMINEATAKNWQAQNLDKLIMHDWFLALVAAAKGNLVYIDQPTELYRQHDSNVLGARTWSKRLKYWLRPHKLLAKYWWLIDASQKQASLLLDLSLAQEEKDLVGAYVDLLNQSWSQRRKTLKDYGFAKNRPFHTFVFKTLILTKIGYSHYQKHGYQA</sequence>
<dbReference type="PANTHER" id="PTHR22916">
    <property type="entry name" value="GLYCOSYLTRANSFERASE"/>
    <property type="match status" value="1"/>
</dbReference>
<dbReference type="OrthoDB" id="9802649at2"/>
<evidence type="ECO:0000313" key="3">
    <source>
        <dbReference type="Proteomes" id="UP000254082"/>
    </source>
</evidence>
<keyword evidence="3" id="KW-1185">Reference proteome</keyword>
<gene>
    <name evidence="2" type="primary">rgpB</name>
    <name evidence="2" type="ORF">NCTC11391_01087</name>
</gene>
<organism evidence="2 3">
    <name type="scientific">Streptococcus downei MFe28</name>
    <dbReference type="NCBI Taxonomy" id="764290"/>
    <lineage>
        <taxon>Bacteria</taxon>
        <taxon>Bacillati</taxon>
        <taxon>Bacillota</taxon>
        <taxon>Bacilli</taxon>
        <taxon>Lactobacillales</taxon>
        <taxon>Streptococcaceae</taxon>
        <taxon>Streptococcus</taxon>
    </lineage>
</organism>
<feature type="domain" description="Glycosyltransferase 2-like" evidence="1">
    <location>
        <begin position="5"/>
        <end position="114"/>
    </location>
</feature>
<dbReference type="InterPro" id="IPR001173">
    <property type="entry name" value="Glyco_trans_2-like"/>
</dbReference>
<reference evidence="2 3" key="1">
    <citation type="submission" date="2018-06" db="EMBL/GenBank/DDBJ databases">
        <authorList>
            <consortium name="Pathogen Informatics"/>
            <person name="Doyle S."/>
        </authorList>
    </citation>
    <scope>NUCLEOTIDE SEQUENCE [LARGE SCALE GENOMIC DNA]</scope>
    <source>
        <strain evidence="3">NCTC 11391</strain>
    </source>
</reference>
<dbReference type="InterPro" id="IPR029044">
    <property type="entry name" value="Nucleotide-diphossugar_trans"/>
</dbReference>
<proteinExistence type="predicted"/>
<dbReference type="RefSeq" id="WP_003000555.1">
    <property type="nucleotide sequence ID" value="NZ_UHFA01000002.1"/>
</dbReference>
<protein>
    <submittedName>
        <fullName evidence="2">Rhamnosyltransferase</fullName>
        <ecNumber evidence="2">2.4.1.-</ecNumber>
    </submittedName>
</protein>
<dbReference type="AlphaFoldDB" id="A0A380JEF2"/>
<dbReference type="GO" id="GO:0016758">
    <property type="term" value="F:hexosyltransferase activity"/>
    <property type="evidence" value="ECO:0007669"/>
    <property type="project" value="UniProtKB-ARBA"/>
</dbReference>
<keyword evidence="2" id="KW-0808">Transferase</keyword>
<evidence type="ECO:0000259" key="1">
    <source>
        <dbReference type="Pfam" id="PF00535"/>
    </source>
</evidence>
<dbReference type="SUPFAM" id="SSF53448">
    <property type="entry name" value="Nucleotide-diphospho-sugar transferases"/>
    <property type="match status" value="1"/>
</dbReference>
<evidence type="ECO:0000313" key="2">
    <source>
        <dbReference type="EMBL" id="SUN36044.1"/>
    </source>
</evidence>
<name>A0A380JEF2_STRDO</name>
<dbReference type="Gene3D" id="3.90.550.10">
    <property type="entry name" value="Spore Coat Polysaccharide Biosynthesis Protein SpsA, Chain A"/>
    <property type="match status" value="1"/>
</dbReference>
<dbReference type="CDD" id="cd04196">
    <property type="entry name" value="GT_2_like_d"/>
    <property type="match status" value="1"/>
</dbReference>
<keyword evidence="2" id="KW-0328">Glycosyltransferase</keyword>
<dbReference type="PANTHER" id="PTHR22916:SF3">
    <property type="entry name" value="UDP-GLCNAC:BETAGAL BETA-1,3-N-ACETYLGLUCOSAMINYLTRANSFERASE-LIKE PROTEIN 1"/>
    <property type="match status" value="1"/>
</dbReference>
<dbReference type="EC" id="2.4.1.-" evidence="2"/>